<evidence type="ECO:0000313" key="3">
    <source>
        <dbReference type="Proteomes" id="UP000199024"/>
    </source>
</evidence>
<evidence type="ECO:0000256" key="1">
    <source>
        <dbReference type="SAM" id="MobiDB-lite"/>
    </source>
</evidence>
<gene>
    <name evidence="2" type="ORF">SAMN05421771_3791</name>
</gene>
<proteinExistence type="predicted"/>
<feature type="compositionally biased region" description="Polar residues" evidence="1">
    <location>
        <begin position="1"/>
        <end position="12"/>
    </location>
</feature>
<keyword evidence="3" id="KW-1185">Reference proteome</keyword>
<sequence>MLLSNVSGSSGYSKLPHGAQMSGQEPGNVVFRVQFSDAHSESQLIAYDLTSKAWFQSPTHPWQTHRTMLLQFGVSEMHLALADEAFAGGTRDAQFAAVPVLKKTLDDAGFKPKIW</sequence>
<accession>A0A1I6MYQ5</accession>
<evidence type="ECO:0000313" key="2">
    <source>
        <dbReference type="EMBL" id="SFS20731.1"/>
    </source>
</evidence>
<protein>
    <submittedName>
        <fullName evidence="2">Uncharacterized protein</fullName>
    </submittedName>
</protein>
<dbReference type="EMBL" id="FOZL01000002">
    <property type="protein sequence ID" value="SFS20731.1"/>
    <property type="molecule type" value="Genomic_DNA"/>
</dbReference>
<reference evidence="2 3" key="1">
    <citation type="submission" date="2016-10" db="EMBL/GenBank/DDBJ databases">
        <authorList>
            <person name="de Groot N.N."/>
        </authorList>
    </citation>
    <scope>NUCLEOTIDE SEQUENCE [LARGE SCALE GENOMIC DNA]</scope>
    <source>
        <strain evidence="2 3">DSM 21001</strain>
    </source>
</reference>
<dbReference type="Proteomes" id="UP000199024">
    <property type="component" value="Unassembled WGS sequence"/>
</dbReference>
<feature type="region of interest" description="Disordered" evidence="1">
    <location>
        <begin position="1"/>
        <end position="23"/>
    </location>
</feature>
<name>A0A1I6MYQ5_9BACT</name>
<dbReference type="AlphaFoldDB" id="A0A1I6MYQ5"/>
<organism evidence="2 3">
    <name type="scientific">Granulicella pectinivorans</name>
    <dbReference type="NCBI Taxonomy" id="474950"/>
    <lineage>
        <taxon>Bacteria</taxon>
        <taxon>Pseudomonadati</taxon>
        <taxon>Acidobacteriota</taxon>
        <taxon>Terriglobia</taxon>
        <taxon>Terriglobales</taxon>
        <taxon>Acidobacteriaceae</taxon>
        <taxon>Granulicella</taxon>
    </lineage>
</organism>